<dbReference type="InterPro" id="IPR050275">
    <property type="entry name" value="PGM_Phosphatase"/>
</dbReference>
<dbReference type="Proteomes" id="UP001189429">
    <property type="component" value="Unassembled WGS sequence"/>
</dbReference>
<dbReference type="PANTHER" id="PTHR48100:SF1">
    <property type="entry name" value="HISTIDINE PHOSPHATASE FAMILY PROTEIN-RELATED"/>
    <property type="match status" value="1"/>
</dbReference>
<feature type="compositionally biased region" description="Basic residues" evidence="2">
    <location>
        <begin position="112"/>
        <end position="125"/>
    </location>
</feature>
<name>A0ABN9S9Q0_9DINO</name>
<dbReference type="PROSITE" id="PS50222">
    <property type="entry name" value="EF_HAND_2"/>
    <property type="match status" value="2"/>
</dbReference>
<keyword evidence="5" id="KW-1185">Reference proteome</keyword>
<gene>
    <name evidence="4" type="ORF">PCOR1329_LOCUS27812</name>
</gene>
<dbReference type="CDD" id="cd00051">
    <property type="entry name" value="EFh"/>
    <property type="match status" value="1"/>
</dbReference>
<evidence type="ECO:0000313" key="5">
    <source>
        <dbReference type="Proteomes" id="UP001189429"/>
    </source>
</evidence>
<dbReference type="SMART" id="SM00054">
    <property type="entry name" value="EFh"/>
    <property type="match status" value="2"/>
</dbReference>
<evidence type="ECO:0000259" key="3">
    <source>
        <dbReference type="PROSITE" id="PS50222"/>
    </source>
</evidence>
<feature type="compositionally biased region" description="Low complexity" evidence="2">
    <location>
        <begin position="289"/>
        <end position="304"/>
    </location>
</feature>
<feature type="region of interest" description="Disordered" evidence="2">
    <location>
        <begin position="109"/>
        <end position="149"/>
    </location>
</feature>
<dbReference type="EMBL" id="CAUYUJ010010125">
    <property type="protein sequence ID" value="CAK0828632.1"/>
    <property type="molecule type" value="Genomic_DNA"/>
</dbReference>
<dbReference type="SUPFAM" id="SSF47473">
    <property type="entry name" value="EF-hand"/>
    <property type="match status" value="1"/>
</dbReference>
<comment type="caution">
    <text evidence="4">The sequence shown here is derived from an EMBL/GenBank/DDBJ whole genome shotgun (WGS) entry which is preliminary data.</text>
</comment>
<dbReference type="Pfam" id="PF13499">
    <property type="entry name" value="EF-hand_7"/>
    <property type="match status" value="1"/>
</dbReference>
<dbReference type="InterPro" id="IPR029033">
    <property type="entry name" value="His_PPase_superfam"/>
</dbReference>
<proteinExistence type="predicted"/>
<feature type="domain" description="EF-hand" evidence="3">
    <location>
        <begin position="558"/>
        <end position="593"/>
    </location>
</feature>
<dbReference type="Gene3D" id="1.10.238.10">
    <property type="entry name" value="EF-hand"/>
    <property type="match status" value="1"/>
</dbReference>
<protein>
    <recommendedName>
        <fullName evidence="3">EF-hand domain-containing protein</fullName>
    </recommendedName>
</protein>
<keyword evidence="1" id="KW-0106">Calcium</keyword>
<dbReference type="InterPro" id="IPR011992">
    <property type="entry name" value="EF-hand-dom_pair"/>
</dbReference>
<sequence>MAGPPCTGETPTQQGINVGELFRDFAATTAEMARPAAPGADALGALLRTWELRKRLRATYCEWLGTHWWETLRESSLRVEAMKWSLATQVARLGSAGTPLCAVMGLEGTGQRKLRQRGPKKRGGTRARAAQPRRLEEPAPDQGASAKEFEVTPQSTCAGGSAWCCGYRTGSLSDVSEGAGGKDWDDIGVCSLPRIGSGTGRGPREAHGGSDSLGGDGDAPAELPVDHFPSAGSARDRALQKAIELGSTTSDVEGSGARPRSSTEPAISVSAPAAPLVERRSAELPKPPEGSALPPSPAAPSCTPQRLLSPVRLLIVRHARSANKARSATTAASLDPDLSDLGYLQAEALGSRFRQDLDRLEGGRLMIVSSPMRRCLHTIRPTAHWLGLSGKDDCIVMGACYEFGCAGTGFYGSSVQELAQEFPEFQPRCFGPSGRWDYRFGSRRETEAEVRVRAVQIADWIWEAALELSGRGSPRADKVIVLCIHQTMADILCQLFVDGSSDGFAYGQLKYKLQNTAFTELRLGTSCDVKFGFTNQSSHLNAVSTVQAQPTEGTPRGERIARLRALFRQYDKSGNGRLDFGEMTCLLRKGNPSLTEQELWALFTGADRTRDGDIDFDEFVEYIFSSSSSL</sequence>
<feature type="region of interest" description="Disordered" evidence="2">
    <location>
        <begin position="194"/>
        <end position="304"/>
    </location>
</feature>
<accession>A0ABN9S9Q0</accession>
<dbReference type="PANTHER" id="PTHR48100">
    <property type="entry name" value="BROAD-SPECIFICITY PHOSPHATASE YOR283W-RELATED"/>
    <property type="match status" value="1"/>
</dbReference>
<dbReference type="Gene3D" id="3.40.50.1240">
    <property type="entry name" value="Phosphoglycerate mutase-like"/>
    <property type="match status" value="1"/>
</dbReference>
<dbReference type="InterPro" id="IPR002048">
    <property type="entry name" value="EF_hand_dom"/>
</dbReference>
<dbReference type="InterPro" id="IPR013078">
    <property type="entry name" value="His_Pase_superF_clade-1"/>
</dbReference>
<dbReference type="SMART" id="SM00855">
    <property type="entry name" value="PGAM"/>
    <property type="match status" value="1"/>
</dbReference>
<feature type="domain" description="EF-hand" evidence="3">
    <location>
        <begin position="594"/>
        <end position="629"/>
    </location>
</feature>
<evidence type="ECO:0000256" key="2">
    <source>
        <dbReference type="SAM" id="MobiDB-lite"/>
    </source>
</evidence>
<evidence type="ECO:0000313" key="4">
    <source>
        <dbReference type="EMBL" id="CAK0828632.1"/>
    </source>
</evidence>
<dbReference type="CDD" id="cd07067">
    <property type="entry name" value="HP_PGM_like"/>
    <property type="match status" value="1"/>
</dbReference>
<dbReference type="Pfam" id="PF00300">
    <property type="entry name" value="His_Phos_1"/>
    <property type="match status" value="1"/>
</dbReference>
<organism evidence="4 5">
    <name type="scientific">Prorocentrum cordatum</name>
    <dbReference type="NCBI Taxonomy" id="2364126"/>
    <lineage>
        <taxon>Eukaryota</taxon>
        <taxon>Sar</taxon>
        <taxon>Alveolata</taxon>
        <taxon>Dinophyceae</taxon>
        <taxon>Prorocentrales</taxon>
        <taxon>Prorocentraceae</taxon>
        <taxon>Prorocentrum</taxon>
    </lineage>
</organism>
<evidence type="ECO:0000256" key="1">
    <source>
        <dbReference type="ARBA" id="ARBA00022837"/>
    </source>
</evidence>
<dbReference type="InterPro" id="IPR018247">
    <property type="entry name" value="EF_Hand_1_Ca_BS"/>
</dbReference>
<reference evidence="4" key="1">
    <citation type="submission" date="2023-10" db="EMBL/GenBank/DDBJ databases">
        <authorList>
            <person name="Chen Y."/>
            <person name="Shah S."/>
            <person name="Dougan E. K."/>
            <person name="Thang M."/>
            <person name="Chan C."/>
        </authorList>
    </citation>
    <scope>NUCLEOTIDE SEQUENCE [LARGE SCALE GENOMIC DNA]</scope>
</reference>
<dbReference type="SUPFAM" id="SSF53254">
    <property type="entry name" value="Phosphoglycerate mutase-like"/>
    <property type="match status" value="1"/>
</dbReference>
<dbReference type="PROSITE" id="PS00018">
    <property type="entry name" value="EF_HAND_1"/>
    <property type="match status" value="1"/>
</dbReference>